<sequence length="37" mass="4434">MLIYDTVSYLITSPHLLMRMLSVRQTMRYCQVKVSKK</sequence>
<dbReference type="EMBL" id="GBRH01169054">
    <property type="protein sequence ID" value="JAE28842.1"/>
    <property type="molecule type" value="Transcribed_RNA"/>
</dbReference>
<reference evidence="1" key="2">
    <citation type="journal article" date="2015" name="Data Brief">
        <title>Shoot transcriptome of the giant reed, Arundo donax.</title>
        <authorList>
            <person name="Barrero R.A."/>
            <person name="Guerrero F.D."/>
            <person name="Moolhuijzen P."/>
            <person name="Goolsby J.A."/>
            <person name="Tidwell J."/>
            <person name="Bellgard S.E."/>
            <person name="Bellgard M.I."/>
        </authorList>
    </citation>
    <scope>NUCLEOTIDE SEQUENCE</scope>
    <source>
        <tissue evidence="1">Shoot tissue taken approximately 20 cm above the soil surface</tissue>
    </source>
</reference>
<evidence type="ECO:0000313" key="1">
    <source>
        <dbReference type="EMBL" id="JAE28842.1"/>
    </source>
</evidence>
<accession>A0A0A9GWD4</accession>
<name>A0A0A9GWD4_ARUDO</name>
<protein>
    <submittedName>
        <fullName evidence="1">Uncharacterized protein</fullName>
    </submittedName>
</protein>
<proteinExistence type="predicted"/>
<dbReference type="AlphaFoldDB" id="A0A0A9GWD4"/>
<reference evidence="1" key="1">
    <citation type="submission" date="2014-09" db="EMBL/GenBank/DDBJ databases">
        <authorList>
            <person name="Magalhaes I.L.F."/>
            <person name="Oliveira U."/>
            <person name="Santos F.R."/>
            <person name="Vidigal T.H.D.A."/>
            <person name="Brescovit A.D."/>
            <person name="Santos A.J."/>
        </authorList>
    </citation>
    <scope>NUCLEOTIDE SEQUENCE</scope>
    <source>
        <tissue evidence="1">Shoot tissue taken approximately 20 cm above the soil surface</tissue>
    </source>
</reference>
<organism evidence="1">
    <name type="scientific">Arundo donax</name>
    <name type="common">Giant reed</name>
    <name type="synonym">Donax arundinaceus</name>
    <dbReference type="NCBI Taxonomy" id="35708"/>
    <lineage>
        <taxon>Eukaryota</taxon>
        <taxon>Viridiplantae</taxon>
        <taxon>Streptophyta</taxon>
        <taxon>Embryophyta</taxon>
        <taxon>Tracheophyta</taxon>
        <taxon>Spermatophyta</taxon>
        <taxon>Magnoliopsida</taxon>
        <taxon>Liliopsida</taxon>
        <taxon>Poales</taxon>
        <taxon>Poaceae</taxon>
        <taxon>PACMAD clade</taxon>
        <taxon>Arundinoideae</taxon>
        <taxon>Arundineae</taxon>
        <taxon>Arundo</taxon>
    </lineage>
</organism>